<feature type="transmembrane region" description="Helical" evidence="6">
    <location>
        <begin position="12"/>
        <end position="32"/>
    </location>
</feature>
<dbReference type="RefSeq" id="XP_066702983.1">
    <property type="nucleotide sequence ID" value="XM_066840356.1"/>
</dbReference>
<accession>A0ABR1QLQ5</accession>
<organism evidence="7 8">
    <name type="scientific">Apiospora aurea</name>
    <dbReference type="NCBI Taxonomy" id="335848"/>
    <lineage>
        <taxon>Eukaryota</taxon>
        <taxon>Fungi</taxon>
        <taxon>Dikarya</taxon>
        <taxon>Ascomycota</taxon>
        <taxon>Pezizomycotina</taxon>
        <taxon>Sordariomycetes</taxon>
        <taxon>Xylariomycetidae</taxon>
        <taxon>Amphisphaeriales</taxon>
        <taxon>Apiosporaceae</taxon>
        <taxon>Apiospora</taxon>
    </lineage>
</organism>
<dbReference type="PANTHER" id="PTHR45649:SF6">
    <property type="entry name" value="GABA-SPECIFIC PERMEASE"/>
    <property type="match status" value="1"/>
</dbReference>
<feature type="transmembrane region" description="Helical" evidence="6">
    <location>
        <begin position="39"/>
        <end position="59"/>
    </location>
</feature>
<dbReference type="InterPro" id="IPR002293">
    <property type="entry name" value="AA/rel_permease1"/>
</dbReference>
<comment type="caution">
    <text evidence="7">The sequence shown here is derived from an EMBL/GenBank/DDBJ whole genome shotgun (WGS) entry which is preliminary data.</text>
</comment>
<evidence type="ECO:0000256" key="5">
    <source>
        <dbReference type="ARBA" id="ARBA00023136"/>
    </source>
</evidence>
<comment type="subcellular location">
    <subcellularLocation>
        <location evidence="1">Membrane</location>
        <topology evidence="1">Multi-pass membrane protein</topology>
    </subcellularLocation>
</comment>
<dbReference type="Pfam" id="PF13520">
    <property type="entry name" value="AA_permease_2"/>
    <property type="match status" value="1"/>
</dbReference>
<gene>
    <name evidence="7" type="ORF">PG986_004134</name>
</gene>
<evidence type="ECO:0000256" key="4">
    <source>
        <dbReference type="ARBA" id="ARBA00022989"/>
    </source>
</evidence>
<dbReference type="EMBL" id="JAQQWE010000003">
    <property type="protein sequence ID" value="KAK7959280.1"/>
    <property type="molecule type" value="Genomic_DNA"/>
</dbReference>
<evidence type="ECO:0000256" key="2">
    <source>
        <dbReference type="ARBA" id="ARBA00022448"/>
    </source>
</evidence>
<evidence type="ECO:0000313" key="7">
    <source>
        <dbReference type="EMBL" id="KAK7959280.1"/>
    </source>
</evidence>
<keyword evidence="2" id="KW-0813">Transport</keyword>
<keyword evidence="3 6" id="KW-0812">Transmembrane</keyword>
<dbReference type="PANTHER" id="PTHR45649">
    <property type="entry name" value="AMINO-ACID PERMEASE BAT1"/>
    <property type="match status" value="1"/>
</dbReference>
<evidence type="ECO:0000313" key="8">
    <source>
        <dbReference type="Proteomes" id="UP001391051"/>
    </source>
</evidence>
<evidence type="ECO:0000256" key="1">
    <source>
        <dbReference type="ARBA" id="ARBA00004141"/>
    </source>
</evidence>
<proteinExistence type="predicted"/>
<dbReference type="Proteomes" id="UP001391051">
    <property type="component" value="Unassembled WGS sequence"/>
</dbReference>
<keyword evidence="8" id="KW-1185">Reference proteome</keyword>
<name>A0ABR1QLQ5_9PEZI</name>
<keyword evidence="5 6" id="KW-0472">Membrane</keyword>
<dbReference type="Gene3D" id="1.20.1740.10">
    <property type="entry name" value="Amino acid/polyamine transporter I"/>
    <property type="match status" value="1"/>
</dbReference>
<evidence type="ECO:0000256" key="3">
    <source>
        <dbReference type="ARBA" id="ARBA00022692"/>
    </source>
</evidence>
<reference evidence="7 8" key="1">
    <citation type="submission" date="2023-01" db="EMBL/GenBank/DDBJ databases">
        <title>Analysis of 21 Apiospora genomes using comparative genomics revels a genus with tremendous synthesis potential of carbohydrate active enzymes and secondary metabolites.</title>
        <authorList>
            <person name="Sorensen T."/>
        </authorList>
    </citation>
    <scope>NUCLEOTIDE SEQUENCE [LARGE SCALE GENOMIC DNA]</scope>
    <source>
        <strain evidence="7 8">CBS 24483</strain>
    </source>
</reference>
<dbReference type="GeneID" id="92073418"/>
<feature type="transmembrane region" description="Helical" evidence="6">
    <location>
        <begin position="181"/>
        <end position="203"/>
    </location>
</feature>
<protein>
    <submittedName>
        <fullName evidence="7">Uncharacterized protein</fullName>
    </submittedName>
</protein>
<feature type="transmembrane region" description="Helical" evidence="6">
    <location>
        <begin position="122"/>
        <end position="149"/>
    </location>
</feature>
<keyword evidence="4 6" id="KW-1133">Transmembrane helix</keyword>
<sequence>MASKGTIQPSNRIVYAVFLVCVLSHGVLASTSSRFMGRLLYLFIFLNMALVALAVGRTGQRNGALFIFAEVDNLTAWPAGWAFMLAWLSPIGTIGSFDACLSRQSSPSSVARVYMSEEASNAAIAVPMGILSSAGMCWGLGFIIVIVLAHCIPPDIESILHSRFGQPMAQIYYGALGKQGALGFVAFLFVVQYSMGLSICVAASRQVRVFSRDGALPFSRFIRPVVIEALRPRPRPRHPGLRPRGGASLYYFLDARKWFRGPGGALAAAEGEDAEAMEEEAAGYIVPSGKMEKGRRAVTDTAQGDGVS</sequence>
<evidence type="ECO:0000256" key="6">
    <source>
        <dbReference type="SAM" id="Phobius"/>
    </source>
</evidence>